<dbReference type="PRINTS" id="PR00625">
    <property type="entry name" value="JDOMAIN"/>
</dbReference>
<proteinExistence type="predicted"/>
<keyword evidence="4" id="KW-1185">Reference proteome</keyword>
<dbReference type="Gene3D" id="1.10.287.110">
    <property type="entry name" value="DnaJ domain"/>
    <property type="match status" value="1"/>
</dbReference>
<dbReference type="SUPFAM" id="SSF46565">
    <property type="entry name" value="Chaperone J-domain"/>
    <property type="match status" value="1"/>
</dbReference>
<dbReference type="SMART" id="SM00271">
    <property type="entry name" value="DnaJ"/>
    <property type="match status" value="1"/>
</dbReference>
<sequence length="459" mass="53097">MFLEDKLSEYVAVTVAAEENGKVTLFACVPNVNADPGTRSTCLVTSVICPVIFPKKVAFIDVFNASSLQNLRIKRQPSPKKFGIVNEKKEQKGKEVNYINRKMFALKCSGCVMKTNLTLSRNLHIKRIELLKKCCSILGVDQSADQNTVRRAYIELVKKVHPDSGQPEASQERFQQVDEAFKILQEKFAKNRRGIFEDDEEEVPDIEHTAPQHRQYLTYEGYGTGNPFQRQKQYQQIKAMKAQERVLKHRMDKSQADEKTLMKKGGFFARNHLYKTKYGFDRVVEDYIQEAMSKGDFNNLSGAGKPLSNAQMQNPYLDFTTHKLNKILLDNGFTPEWITLQRDIREALNELKRKLKQERIYFGEYPLTGTQMKTWETVLKNYEEEVKQINKSIDKYNLIVPIFDHQFFRVNLYKLSEDILKDPDLPRNQERLSGNVGKDETIKSNETQNNFLGFLGSLF</sequence>
<dbReference type="CDD" id="cd06257">
    <property type="entry name" value="DnaJ"/>
    <property type="match status" value="1"/>
</dbReference>
<dbReference type="Proteomes" id="UP000078200">
    <property type="component" value="Unassembled WGS sequence"/>
</dbReference>
<dbReference type="PANTHER" id="PTHR39158:SF1">
    <property type="entry name" value="DNAJ HOMOLOG SUBFAMILY C MEMBER 28"/>
    <property type="match status" value="1"/>
</dbReference>
<dbReference type="Pfam" id="PF00226">
    <property type="entry name" value="DnaJ"/>
    <property type="match status" value="1"/>
</dbReference>
<dbReference type="InterPro" id="IPR036869">
    <property type="entry name" value="J_dom_sf"/>
</dbReference>
<dbReference type="InterPro" id="IPR018961">
    <property type="entry name" value="DnaJ_homolog_subfam-C_membr-28"/>
</dbReference>
<evidence type="ECO:0000256" key="1">
    <source>
        <dbReference type="SAM" id="Coils"/>
    </source>
</evidence>
<reference evidence="3" key="1">
    <citation type="submission" date="2020-05" db="UniProtKB">
        <authorList>
            <consortium name="EnsemblMetazoa"/>
        </authorList>
    </citation>
    <scope>IDENTIFICATION</scope>
    <source>
        <strain evidence="3">TTRI</strain>
    </source>
</reference>
<feature type="domain" description="J" evidence="2">
    <location>
        <begin position="133"/>
        <end position="200"/>
    </location>
</feature>
<dbReference type="AlphaFoldDB" id="A0A1A9UY95"/>
<dbReference type="Pfam" id="PF09350">
    <property type="entry name" value="DJC28_CD"/>
    <property type="match status" value="1"/>
</dbReference>
<keyword evidence="1" id="KW-0175">Coiled coil</keyword>
<dbReference type="PANTHER" id="PTHR39158">
    <property type="entry name" value="OS08G0560600 PROTEIN"/>
    <property type="match status" value="1"/>
</dbReference>
<accession>A0A1A9UY95</accession>
<dbReference type="VEuPathDB" id="VectorBase:GAUT019632"/>
<dbReference type="EnsemblMetazoa" id="GAUT019632-RA">
    <property type="protein sequence ID" value="GAUT019632-PA"/>
    <property type="gene ID" value="GAUT019632"/>
</dbReference>
<name>A0A1A9UY95_GLOAU</name>
<evidence type="ECO:0000259" key="2">
    <source>
        <dbReference type="PROSITE" id="PS50076"/>
    </source>
</evidence>
<dbReference type="InterPro" id="IPR052573">
    <property type="entry name" value="DnaJ_C_subfamily_28"/>
</dbReference>
<feature type="coiled-coil region" evidence="1">
    <location>
        <begin position="372"/>
        <end position="399"/>
    </location>
</feature>
<protein>
    <submittedName>
        <fullName evidence="3">J domain-containing protein</fullName>
    </submittedName>
</protein>
<dbReference type="InterPro" id="IPR001623">
    <property type="entry name" value="DnaJ_domain"/>
</dbReference>
<evidence type="ECO:0000313" key="4">
    <source>
        <dbReference type="Proteomes" id="UP000078200"/>
    </source>
</evidence>
<organism evidence="3 4">
    <name type="scientific">Glossina austeni</name>
    <name type="common">Savannah tsetse fly</name>
    <dbReference type="NCBI Taxonomy" id="7395"/>
    <lineage>
        <taxon>Eukaryota</taxon>
        <taxon>Metazoa</taxon>
        <taxon>Ecdysozoa</taxon>
        <taxon>Arthropoda</taxon>
        <taxon>Hexapoda</taxon>
        <taxon>Insecta</taxon>
        <taxon>Pterygota</taxon>
        <taxon>Neoptera</taxon>
        <taxon>Endopterygota</taxon>
        <taxon>Diptera</taxon>
        <taxon>Brachycera</taxon>
        <taxon>Muscomorpha</taxon>
        <taxon>Hippoboscoidea</taxon>
        <taxon>Glossinidae</taxon>
        <taxon>Glossina</taxon>
    </lineage>
</organism>
<dbReference type="PROSITE" id="PS50076">
    <property type="entry name" value="DNAJ_2"/>
    <property type="match status" value="1"/>
</dbReference>
<evidence type="ECO:0000313" key="3">
    <source>
        <dbReference type="EnsemblMetazoa" id="GAUT019632-PA"/>
    </source>
</evidence>